<name>A0ACC1A1F0_9ROSI</name>
<sequence>MGNDTSISDLFKHVVSLDILEGANLTMERARNRLNKLVRELKDICLLLEGSRSKQFSMHDVIRAIAITIAYTDHHVFTERNDIEKEWKDKDKLRKCTKICIPGDDVICKLWHEELDFLNLEFFYMDMNNSVNIHENLFKKMPKLKVLNLFRMQLSSVPESLDLLTNLQTLCLDDSNIKDVAIIGKLKKLKVLSLRNANIGELPTEVAQLTQLRLLDLSNCWRLEVIAPNVISKLSQLEELYVTGCRIQWKVEVLKELKHLSQLSSLEICIKDNKLLPKDFLSKELKRYNILIGLEGFHFYKWENYEVSRILSLIYDSNISLEELQIFKNVELLQLTEVSDDDNNLTSLFNEKV</sequence>
<proteinExistence type="predicted"/>
<evidence type="ECO:0000313" key="1">
    <source>
        <dbReference type="EMBL" id="KAJ0080054.1"/>
    </source>
</evidence>
<dbReference type="EMBL" id="CM047909">
    <property type="protein sequence ID" value="KAJ0080054.1"/>
    <property type="molecule type" value="Genomic_DNA"/>
</dbReference>
<evidence type="ECO:0000313" key="2">
    <source>
        <dbReference type="Proteomes" id="UP001164250"/>
    </source>
</evidence>
<gene>
    <name evidence="1" type="ORF">Patl1_24217</name>
</gene>
<reference evidence="2" key="1">
    <citation type="journal article" date="2023" name="G3 (Bethesda)">
        <title>Genome assembly and association tests identify interacting loci associated with vigor, precocity, and sex in interspecific pistachio rootstocks.</title>
        <authorList>
            <person name="Palmer W."/>
            <person name="Jacygrad E."/>
            <person name="Sagayaradj S."/>
            <person name="Cavanaugh K."/>
            <person name="Han R."/>
            <person name="Bertier L."/>
            <person name="Beede B."/>
            <person name="Kafkas S."/>
            <person name="Golino D."/>
            <person name="Preece J."/>
            <person name="Michelmore R."/>
        </authorList>
    </citation>
    <scope>NUCLEOTIDE SEQUENCE [LARGE SCALE GENOMIC DNA]</scope>
</reference>
<accession>A0ACC1A1F0</accession>
<protein>
    <submittedName>
        <fullName evidence="1">Uncharacterized protein</fullName>
    </submittedName>
</protein>
<keyword evidence="2" id="KW-1185">Reference proteome</keyword>
<dbReference type="Proteomes" id="UP001164250">
    <property type="component" value="Chromosome 13"/>
</dbReference>
<comment type="caution">
    <text evidence="1">The sequence shown here is derived from an EMBL/GenBank/DDBJ whole genome shotgun (WGS) entry which is preliminary data.</text>
</comment>
<organism evidence="1 2">
    <name type="scientific">Pistacia atlantica</name>
    <dbReference type="NCBI Taxonomy" id="434234"/>
    <lineage>
        <taxon>Eukaryota</taxon>
        <taxon>Viridiplantae</taxon>
        <taxon>Streptophyta</taxon>
        <taxon>Embryophyta</taxon>
        <taxon>Tracheophyta</taxon>
        <taxon>Spermatophyta</taxon>
        <taxon>Magnoliopsida</taxon>
        <taxon>eudicotyledons</taxon>
        <taxon>Gunneridae</taxon>
        <taxon>Pentapetalae</taxon>
        <taxon>rosids</taxon>
        <taxon>malvids</taxon>
        <taxon>Sapindales</taxon>
        <taxon>Anacardiaceae</taxon>
        <taxon>Pistacia</taxon>
    </lineage>
</organism>